<dbReference type="Proteomes" id="UP000267096">
    <property type="component" value="Unassembled WGS sequence"/>
</dbReference>
<keyword evidence="2" id="KW-1185">Reference proteome</keyword>
<name>A0A0M3K504_ANISI</name>
<dbReference type="AlphaFoldDB" id="A0A0M3K504"/>
<reference evidence="1 2" key="2">
    <citation type="submission" date="2018-11" db="EMBL/GenBank/DDBJ databases">
        <authorList>
            <consortium name="Pathogen Informatics"/>
        </authorList>
    </citation>
    <scope>NUCLEOTIDE SEQUENCE [LARGE SCALE GENOMIC DNA]</scope>
</reference>
<reference evidence="3" key="1">
    <citation type="submission" date="2017-02" db="UniProtKB">
        <authorList>
            <consortium name="WormBaseParasite"/>
        </authorList>
    </citation>
    <scope>IDENTIFICATION</scope>
</reference>
<dbReference type="EMBL" id="UYRR01032332">
    <property type="protein sequence ID" value="VDK55199.1"/>
    <property type="molecule type" value="Genomic_DNA"/>
</dbReference>
<evidence type="ECO:0000313" key="3">
    <source>
        <dbReference type="WBParaSite" id="ASIM_0001604501-mRNA-1"/>
    </source>
</evidence>
<dbReference type="WBParaSite" id="ASIM_0001604501-mRNA-1">
    <property type="protein sequence ID" value="ASIM_0001604501-mRNA-1"/>
    <property type="gene ID" value="ASIM_0001604501"/>
</dbReference>
<organism evidence="3">
    <name type="scientific">Anisakis simplex</name>
    <name type="common">Herring worm</name>
    <dbReference type="NCBI Taxonomy" id="6269"/>
    <lineage>
        <taxon>Eukaryota</taxon>
        <taxon>Metazoa</taxon>
        <taxon>Ecdysozoa</taxon>
        <taxon>Nematoda</taxon>
        <taxon>Chromadorea</taxon>
        <taxon>Rhabditida</taxon>
        <taxon>Spirurina</taxon>
        <taxon>Ascaridomorpha</taxon>
        <taxon>Ascaridoidea</taxon>
        <taxon>Anisakidae</taxon>
        <taxon>Anisakis</taxon>
        <taxon>Anisakis simplex complex</taxon>
    </lineage>
</organism>
<evidence type="ECO:0000313" key="2">
    <source>
        <dbReference type="Proteomes" id="UP000267096"/>
    </source>
</evidence>
<protein>
    <submittedName>
        <fullName evidence="3">Ovule protein</fullName>
    </submittedName>
</protein>
<proteinExistence type="predicted"/>
<sequence length="79" mass="9513">MWEDDNEECIEQWSYLDLLGWMQSRKRMEKDRSGHLQNLLEWNITGWICSFRFDWHCDTVVDWHSDATPNNSHVPATLS</sequence>
<evidence type="ECO:0000313" key="1">
    <source>
        <dbReference type="EMBL" id="VDK55199.1"/>
    </source>
</evidence>
<accession>A0A0M3K504</accession>
<gene>
    <name evidence="1" type="ORF">ASIM_LOCUS15452</name>
</gene>